<comment type="caution">
    <text evidence="2">The sequence shown here is derived from an EMBL/GenBank/DDBJ whole genome shotgun (WGS) entry which is preliminary data.</text>
</comment>
<gene>
    <name evidence="2" type="ORF">PG997_013411</name>
</gene>
<dbReference type="Proteomes" id="UP001433268">
    <property type="component" value="Unassembled WGS sequence"/>
</dbReference>
<evidence type="ECO:0000313" key="2">
    <source>
        <dbReference type="EMBL" id="KAK8066664.1"/>
    </source>
</evidence>
<feature type="region of interest" description="Disordered" evidence="1">
    <location>
        <begin position="29"/>
        <end position="96"/>
    </location>
</feature>
<feature type="region of interest" description="Disordered" evidence="1">
    <location>
        <begin position="390"/>
        <end position="443"/>
    </location>
</feature>
<dbReference type="EMBL" id="JAQQWN010000009">
    <property type="protein sequence ID" value="KAK8066664.1"/>
    <property type="molecule type" value="Genomic_DNA"/>
</dbReference>
<reference evidence="2 3" key="1">
    <citation type="submission" date="2023-01" db="EMBL/GenBank/DDBJ databases">
        <title>Analysis of 21 Apiospora genomes using comparative genomics revels a genus with tremendous synthesis potential of carbohydrate active enzymes and secondary metabolites.</title>
        <authorList>
            <person name="Sorensen T."/>
        </authorList>
    </citation>
    <scope>NUCLEOTIDE SEQUENCE [LARGE SCALE GENOMIC DNA]</scope>
    <source>
        <strain evidence="2 3">CBS 114990</strain>
    </source>
</reference>
<name>A0ABR1V9D2_9PEZI</name>
<sequence length="443" mass="49274">MYGNFFARKQAFHADSGIDRFPFGTRDVNEHAFASPPEGPAGVRGSRRIARARGRRVNHAQRRNHTRNTSGVSDDEPGDTSGNDTASGGEDDDEVMAEGETTTKISDDADSEFEGIYTRQYLADNNVKTAMEYYNLGRAKEWPDQMENSPIDFLDNLFNHHDNQNTICLKPTVMARVWYLFPNANEEDLKIIAKGVDRFFRYCTSTVDMEFRGRKKDIRNKCPKYSRNPLVLSVRASFRRALNSWIIGRDFEPDLPERGSVAACWLCHQRLEIDPFISGCAITLGIPGILTGGLGINRFGKPHPFGIAAGGTVEDLKKTAVTQDYLTTFGGQLHEHIDTKLEAFGPPVQDAHAVLQRITDLENQIKEFAGKNATLENRVTKYGEVPRSNAIIPNEYDDSSDDSPGPIARPGRLHRSGIASGNDMSIDLTQQEDSPSSDDEVGE</sequence>
<dbReference type="RefSeq" id="XP_066663417.1">
    <property type="nucleotide sequence ID" value="XM_066817725.1"/>
</dbReference>
<evidence type="ECO:0000313" key="3">
    <source>
        <dbReference type="Proteomes" id="UP001433268"/>
    </source>
</evidence>
<accession>A0ABR1V9D2</accession>
<evidence type="ECO:0000256" key="1">
    <source>
        <dbReference type="SAM" id="MobiDB-lite"/>
    </source>
</evidence>
<proteinExistence type="predicted"/>
<keyword evidence="3" id="KW-1185">Reference proteome</keyword>
<feature type="compositionally biased region" description="Basic residues" evidence="1">
    <location>
        <begin position="45"/>
        <end position="66"/>
    </location>
</feature>
<protein>
    <submittedName>
        <fullName evidence="2">Uncharacterized protein</fullName>
    </submittedName>
</protein>
<dbReference type="GeneID" id="92050785"/>
<organism evidence="2 3">
    <name type="scientific">Apiospora hydei</name>
    <dbReference type="NCBI Taxonomy" id="1337664"/>
    <lineage>
        <taxon>Eukaryota</taxon>
        <taxon>Fungi</taxon>
        <taxon>Dikarya</taxon>
        <taxon>Ascomycota</taxon>
        <taxon>Pezizomycotina</taxon>
        <taxon>Sordariomycetes</taxon>
        <taxon>Xylariomycetidae</taxon>
        <taxon>Amphisphaeriales</taxon>
        <taxon>Apiosporaceae</taxon>
        <taxon>Apiospora</taxon>
    </lineage>
</organism>